<sequence length="615" mass="68479">MKLIRNLLIVGVAFLSNGCTDFLAPTSLSTFDTTLIFSNVDDARKATNNIYRQFGEDGYRTRLSITMQGNSDVDVSGDRTSDKFNNMIITLRALSNNDDLNKAWVSAYASIKDCNVVIDGIKASAAYNSNDAGVKAEMRQYIGEAYTMRAFWYSELVYNWGDVPFPTAAPKAGVDFDLPKTDRNEILSAVIQDLIDAESGMKWADQLPQACQQINREYTLGMIARLSLQRAGYYLKPDMTKAVASAADRTKYYTLAKEYCQKLMTLKDRPLPADFAQVFKNQCENIYPSNSDMLFEVPFAITTGEVGYNVGMRIAGGSHPYGTGAHDYAMPLSYFYSFDIKDKRRDATCGLYNLDKDLIPSIVSSTDIAQAKWSKAYCNPPLGSASAKGTGINWPMMRYADVLLMFAEAENELNGPTGPAKDALKRVRQRAFANEDWSTKVDAYVNNLSGKAAFFNAIVDEKAWEFGGELNRKHDLIRWGNYEEIMQKTVNTLKALGDESAVNSPTATHANYIYWRVDNKKITVYSGVLNSNTPPPNYVAATGADSNGNTLPLVNGWNRSNWTNNLYSTTTNTYNNIIDLKLSPYLVPVIRYIQPIPISAIDNSKLLKNDGYGFN</sequence>
<dbReference type="InterPro" id="IPR033985">
    <property type="entry name" value="SusD-like_N"/>
</dbReference>
<dbReference type="Pfam" id="PF14322">
    <property type="entry name" value="SusD-like_3"/>
    <property type="match status" value="1"/>
</dbReference>
<dbReference type="Pfam" id="PF07980">
    <property type="entry name" value="SusD_RagB"/>
    <property type="match status" value="1"/>
</dbReference>
<evidence type="ECO:0000256" key="1">
    <source>
        <dbReference type="ARBA" id="ARBA00004442"/>
    </source>
</evidence>
<proteinExistence type="inferred from homology"/>
<gene>
    <name evidence="8" type="ORF">ACFOOI_16475</name>
</gene>
<comment type="subcellular location">
    <subcellularLocation>
        <location evidence="1">Cell outer membrane</location>
    </subcellularLocation>
</comment>
<dbReference type="EMBL" id="JBHRYQ010000001">
    <property type="protein sequence ID" value="MFC3812259.1"/>
    <property type="molecule type" value="Genomic_DNA"/>
</dbReference>
<keyword evidence="9" id="KW-1185">Reference proteome</keyword>
<evidence type="ECO:0000256" key="4">
    <source>
        <dbReference type="ARBA" id="ARBA00023136"/>
    </source>
</evidence>
<comment type="similarity">
    <text evidence="2">Belongs to the SusD family.</text>
</comment>
<keyword evidence="5" id="KW-0998">Cell outer membrane</keyword>
<feature type="domain" description="RagB/SusD" evidence="6">
    <location>
        <begin position="359"/>
        <end position="612"/>
    </location>
</feature>
<keyword evidence="3" id="KW-0732">Signal</keyword>
<comment type="caution">
    <text evidence="8">The sequence shown here is derived from an EMBL/GenBank/DDBJ whole genome shotgun (WGS) entry which is preliminary data.</text>
</comment>
<evidence type="ECO:0000313" key="8">
    <source>
        <dbReference type="EMBL" id="MFC3812259.1"/>
    </source>
</evidence>
<organism evidence="8 9">
    <name type="scientific">Lacihabitans lacunae</name>
    <dbReference type="NCBI Taxonomy" id="1028214"/>
    <lineage>
        <taxon>Bacteria</taxon>
        <taxon>Pseudomonadati</taxon>
        <taxon>Bacteroidota</taxon>
        <taxon>Cytophagia</taxon>
        <taxon>Cytophagales</taxon>
        <taxon>Leadbetterellaceae</taxon>
        <taxon>Lacihabitans</taxon>
    </lineage>
</organism>
<protein>
    <submittedName>
        <fullName evidence="8">RagB/SusD family nutrient uptake outer membrane protein</fullName>
    </submittedName>
</protein>
<evidence type="ECO:0000256" key="5">
    <source>
        <dbReference type="ARBA" id="ARBA00023237"/>
    </source>
</evidence>
<reference evidence="9" key="1">
    <citation type="journal article" date="2019" name="Int. J. Syst. Evol. Microbiol.">
        <title>The Global Catalogue of Microorganisms (GCM) 10K type strain sequencing project: providing services to taxonomists for standard genome sequencing and annotation.</title>
        <authorList>
            <consortium name="The Broad Institute Genomics Platform"/>
            <consortium name="The Broad Institute Genome Sequencing Center for Infectious Disease"/>
            <person name="Wu L."/>
            <person name="Ma J."/>
        </authorList>
    </citation>
    <scope>NUCLEOTIDE SEQUENCE [LARGE SCALE GENOMIC DNA]</scope>
    <source>
        <strain evidence="9">CECT 7956</strain>
    </source>
</reference>
<evidence type="ECO:0000256" key="2">
    <source>
        <dbReference type="ARBA" id="ARBA00006275"/>
    </source>
</evidence>
<name>A0ABV7YY60_9BACT</name>
<evidence type="ECO:0000313" key="9">
    <source>
        <dbReference type="Proteomes" id="UP001595616"/>
    </source>
</evidence>
<evidence type="ECO:0000256" key="3">
    <source>
        <dbReference type="ARBA" id="ARBA00022729"/>
    </source>
</evidence>
<feature type="domain" description="SusD-like N-terminal" evidence="7">
    <location>
        <begin position="84"/>
        <end position="198"/>
    </location>
</feature>
<dbReference type="InterPro" id="IPR011990">
    <property type="entry name" value="TPR-like_helical_dom_sf"/>
</dbReference>
<evidence type="ECO:0000259" key="6">
    <source>
        <dbReference type="Pfam" id="PF07980"/>
    </source>
</evidence>
<dbReference type="Proteomes" id="UP001595616">
    <property type="component" value="Unassembled WGS sequence"/>
</dbReference>
<dbReference type="SUPFAM" id="SSF48452">
    <property type="entry name" value="TPR-like"/>
    <property type="match status" value="1"/>
</dbReference>
<evidence type="ECO:0000259" key="7">
    <source>
        <dbReference type="Pfam" id="PF14322"/>
    </source>
</evidence>
<keyword evidence="4" id="KW-0472">Membrane</keyword>
<accession>A0ABV7YY60</accession>
<dbReference type="InterPro" id="IPR012944">
    <property type="entry name" value="SusD_RagB_dom"/>
</dbReference>
<dbReference type="Gene3D" id="1.25.40.390">
    <property type="match status" value="1"/>
</dbReference>
<dbReference type="RefSeq" id="WP_379839127.1">
    <property type="nucleotide sequence ID" value="NZ_JBHRYQ010000001.1"/>
</dbReference>